<accession>A0A2M8D999</accession>
<dbReference type="AlphaFoldDB" id="A0A2M8D999"/>
<comment type="caution">
    <text evidence="1">The sequence shown here is derived from an EMBL/GenBank/DDBJ whole genome shotgun (WGS) entry which is preliminary data.</text>
</comment>
<reference evidence="2" key="1">
    <citation type="submission" date="2017-09" db="EMBL/GenBank/DDBJ databases">
        <title>Depth-based differentiation of microbial function through sediment-hosted aquifers and enrichment of novel symbionts in the deep terrestrial subsurface.</title>
        <authorList>
            <person name="Probst A.J."/>
            <person name="Ladd B."/>
            <person name="Jarett J.K."/>
            <person name="Geller-Mcgrath D.E."/>
            <person name="Sieber C.M.K."/>
            <person name="Emerson J.B."/>
            <person name="Anantharaman K."/>
            <person name="Thomas B.C."/>
            <person name="Malmstrom R."/>
            <person name="Stieglmeier M."/>
            <person name="Klingl A."/>
            <person name="Woyke T."/>
            <person name="Ryan C.M."/>
            <person name="Banfield J.F."/>
        </authorList>
    </citation>
    <scope>NUCLEOTIDE SEQUENCE [LARGE SCALE GENOMIC DNA]</scope>
</reference>
<evidence type="ECO:0000313" key="1">
    <source>
        <dbReference type="EMBL" id="PJB83746.1"/>
    </source>
</evidence>
<protein>
    <submittedName>
        <fullName evidence="1">Uncharacterized protein</fullName>
    </submittedName>
</protein>
<evidence type="ECO:0000313" key="2">
    <source>
        <dbReference type="Proteomes" id="UP000229236"/>
    </source>
</evidence>
<dbReference type="EMBL" id="PFTM01000019">
    <property type="protein sequence ID" value="PJB83746.1"/>
    <property type="molecule type" value="Genomic_DNA"/>
</dbReference>
<gene>
    <name evidence="1" type="ORF">CO088_00910</name>
</gene>
<organism evidence="1 2">
    <name type="scientific">Candidatus Yonathbacteria bacterium CG_4_9_14_0_8_um_filter_46_47</name>
    <dbReference type="NCBI Taxonomy" id="1975106"/>
    <lineage>
        <taxon>Bacteria</taxon>
        <taxon>Candidatus Yonathiibacteriota</taxon>
    </lineage>
</organism>
<sequence>MGMIIAELNKIFTWESTWKSTWESDSQVGKPLLEFILSCVALSARKTNSSEVGRTDAVSIPSSRIDVQALLLGRMSQNAHFNITSRTTPLVMCKKTSIKPPPVRIVDRRVYCKLGSFYRIMILILPCDTSIILPHCVVFANPMHWVSV</sequence>
<proteinExistence type="predicted"/>
<dbReference type="Proteomes" id="UP000229236">
    <property type="component" value="Unassembled WGS sequence"/>
</dbReference>
<name>A0A2M8D999_9BACT</name>